<comment type="similarity">
    <text evidence="1 5">Belongs to the DNA glycosylase MPG family.</text>
</comment>
<dbReference type="NCBIfam" id="TIGR00567">
    <property type="entry name" value="3mg"/>
    <property type="match status" value="1"/>
</dbReference>
<dbReference type="PANTHER" id="PTHR10429:SF0">
    <property type="entry name" value="DNA-3-METHYLADENINE GLYCOSYLASE"/>
    <property type="match status" value="1"/>
</dbReference>
<keyword evidence="6" id="KW-0326">Glycosidase</keyword>
<reference evidence="6 7" key="1">
    <citation type="submission" date="2019-08" db="EMBL/GenBank/DDBJ databases">
        <title>Luteimonas viscosus sp. nov., isolated from soil of a sunflower field.</title>
        <authorList>
            <person name="Jianli Z."/>
            <person name="Ying Z."/>
        </authorList>
    </citation>
    <scope>NUCLEOTIDE SEQUENCE [LARGE SCALE GENOMIC DNA]</scope>
    <source>
        <strain evidence="6 7">XBU10</strain>
    </source>
</reference>
<protein>
    <recommendedName>
        <fullName evidence="5">Putative 3-methyladenine DNA glycosylase</fullName>
        <ecNumber evidence="5">3.2.2.-</ecNumber>
    </recommendedName>
</protein>
<gene>
    <name evidence="6" type="ORF">FZO89_16725</name>
</gene>
<keyword evidence="4 5" id="KW-0234">DNA repair</keyword>
<comment type="caution">
    <text evidence="6">The sequence shown here is derived from an EMBL/GenBank/DDBJ whole genome shotgun (WGS) entry which is preliminary data.</text>
</comment>
<dbReference type="OrthoDB" id="9794313at2"/>
<keyword evidence="7" id="KW-1185">Reference proteome</keyword>
<dbReference type="GO" id="GO:0003905">
    <property type="term" value="F:alkylbase DNA N-glycosylase activity"/>
    <property type="evidence" value="ECO:0007669"/>
    <property type="project" value="InterPro"/>
</dbReference>
<dbReference type="FunFam" id="3.10.300.10:FF:000001">
    <property type="entry name" value="Putative 3-methyladenine DNA glycosylase"/>
    <property type="match status" value="1"/>
</dbReference>
<evidence type="ECO:0000313" key="7">
    <source>
        <dbReference type="Proteomes" id="UP000324973"/>
    </source>
</evidence>
<dbReference type="EC" id="3.2.2.-" evidence="5"/>
<dbReference type="CDD" id="cd00540">
    <property type="entry name" value="AAG"/>
    <property type="match status" value="1"/>
</dbReference>
<evidence type="ECO:0000256" key="4">
    <source>
        <dbReference type="ARBA" id="ARBA00023204"/>
    </source>
</evidence>
<dbReference type="Gene3D" id="3.10.300.10">
    <property type="entry name" value="Methylpurine-DNA glycosylase (MPG)"/>
    <property type="match status" value="1"/>
</dbReference>
<name>A0A5D4XGV7_9GAMM</name>
<keyword evidence="2 5" id="KW-0227">DNA damage</keyword>
<dbReference type="Pfam" id="PF02245">
    <property type="entry name" value="Pur_DNA_glyco"/>
    <property type="match status" value="1"/>
</dbReference>
<organism evidence="6 7">
    <name type="scientific">Luteimonas viscosa</name>
    <dbReference type="NCBI Taxonomy" id="1132694"/>
    <lineage>
        <taxon>Bacteria</taxon>
        <taxon>Pseudomonadati</taxon>
        <taxon>Pseudomonadota</taxon>
        <taxon>Gammaproteobacteria</taxon>
        <taxon>Lysobacterales</taxon>
        <taxon>Lysobacteraceae</taxon>
        <taxon>Luteimonas</taxon>
    </lineage>
</organism>
<dbReference type="InterPro" id="IPR003180">
    <property type="entry name" value="MPG"/>
</dbReference>
<dbReference type="SUPFAM" id="SSF50486">
    <property type="entry name" value="FMT C-terminal domain-like"/>
    <property type="match status" value="1"/>
</dbReference>
<dbReference type="InterPro" id="IPR011034">
    <property type="entry name" value="Formyl_transferase-like_C_sf"/>
</dbReference>
<evidence type="ECO:0000313" key="6">
    <source>
        <dbReference type="EMBL" id="TYT23858.1"/>
    </source>
</evidence>
<dbReference type="NCBIfam" id="NF002003">
    <property type="entry name" value="PRK00802.1-3"/>
    <property type="match status" value="1"/>
</dbReference>
<dbReference type="AlphaFoldDB" id="A0A5D4XGV7"/>
<evidence type="ECO:0000256" key="3">
    <source>
        <dbReference type="ARBA" id="ARBA00022801"/>
    </source>
</evidence>
<dbReference type="GO" id="GO:0006284">
    <property type="term" value="P:base-excision repair"/>
    <property type="evidence" value="ECO:0007669"/>
    <property type="project" value="InterPro"/>
</dbReference>
<proteinExistence type="inferred from homology"/>
<evidence type="ECO:0000256" key="1">
    <source>
        <dbReference type="ARBA" id="ARBA00009232"/>
    </source>
</evidence>
<dbReference type="Proteomes" id="UP000324973">
    <property type="component" value="Unassembled WGS sequence"/>
</dbReference>
<dbReference type="EMBL" id="VTFT01000002">
    <property type="protein sequence ID" value="TYT23858.1"/>
    <property type="molecule type" value="Genomic_DNA"/>
</dbReference>
<dbReference type="InterPro" id="IPR036995">
    <property type="entry name" value="MPG_sf"/>
</dbReference>
<sequence>MADRNPLPRSFYLRHPAVVAPELLNKVLVRADGRAGRIVEVEAYAGSEDPAAHSHRGPTLRNASMFGPGGHLYVYLNYGIHWCANAVCGEVGEGHGILLRAIEPVAGVDLMRQARGGPAKERDIGSGPGRLGQAMGITRALDGADLVTGDAGLWIVCDGVLPPANPVVGPRVGISRAVDLPWRWSVPANAHVSKGRPRPGAVPRRSPR</sequence>
<keyword evidence="3 5" id="KW-0378">Hydrolase</keyword>
<evidence type="ECO:0000256" key="5">
    <source>
        <dbReference type="HAMAP-Rule" id="MF_00527"/>
    </source>
</evidence>
<evidence type="ECO:0000256" key="2">
    <source>
        <dbReference type="ARBA" id="ARBA00022763"/>
    </source>
</evidence>
<dbReference type="PANTHER" id="PTHR10429">
    <property type="entry name" value="DNA-3-METHYLADENINE GLYCOSYLASE"/>
    <property type="match status" value="1"/>
</dbReference>
<dbReference type="RefSeq" id="WP_149104558.1">
    <property type="nucleotide sequence ID" value="NZ_VTFT01000002.1"/>
</dbReference>
<dbReference type="GO" id="GO:0003677">
    <property type="term" value="F:DNA binding"/>
    <property type="evidence" value="ECO:0007669"/>
    <property type="project" value="InterPro"/>
</dbReference>
<dbReference type="HAMAP" id="MF_00527">
    <property type="entry name" value="3MGH"/>
    <property type="match status" value="1"/>
</dbReference>
<accession>A0A5D4XGV7</accession>